<dbReference type="EMBL" id="APPN01000063">
    <property type="protein sequence ID" value="ENV33944.1"/>
    <property type="molecule type" value="Genomic_DNA"/>
</dbReference>
<dbReference type="InterPro" id="IPR050707">
    <property type="entry name" value="HTH_MetabolicPath_Reg"/>
</dbReference>
<dbReference type="SUPFAM" id="SSF46785">
    <property type="entry name" value="Winged helix' DNA-binding domain"/>
    <property type="match status" value="1"/>
</dbReference>
<dbReference type="PATRIC" id="fig|1120926.3.peg.1879"/>
<protein>
    <recommendedName>
        <fullName evidence="1">HTH iclR-type domain-containing protein</fullName>
    </recommendedName>
</protein>
<comment type="caution">
    <text evidence="2">The sequence shown here is derived from an EMBL/GenBank/DDBJ whole genome shotgun (WGS) entry which is preliminary data.</text>
</comment>
<gene>
    <name evidence="2" type="ORF">F960_01950</name>
</gene>
<proteinExistence type="predicted"/>
<dbReference type="Gene3D" id="1.10.10.10">
    <property type="entry name" value="Winged helix-like DNA-binding domain superfamily/Winged helix DNA-binding domain"/>
    <property type="match status" value="1"/>
</dbReference>
<dbReference type="InterPro" id="IPR036390">
    <property type="entry name" value="WH_DNA-bd_sf"/>
</dbReference>
<evidence type="ECO:0000313" key="3">
    <source>
        <dbReference type="Proteomes" id="UP000013117"/>
    </source>
</evidence>
<dbReference type="HOGENOM" id="CLU_172302_0_0_6"/>
<dbReference type="RefSeq" id="WP_004862034.1">
    <property type="nucleotide sequence ID" value="NZ_ASYY01000058.1"/>
</dbReference>
<dbReference type="PANTHER" id="PTHR30136:SF35">
    <property type="entry name" value="HTH-TYPE TRANSCRIPTIONAL REGULATOR RV1719"/>
    <property type="match status" value="1"/>
</dbReference>
<dbReference type="GO" id="GO:0045892">
    <property type="term" value="P:negative regulation of DNA-templated transcription"/>
    <property type="evidence" value="ECO:0007669"/>
    <property type="project" value="TreeGrafter"/>
</dbReference>
<dbReference type="PANTHER" id="PTHR30136">
    <property type="entry name" value="HELIX-TURN-HELIX TRANSCRIPTIONAL REGULATOR, ICLR FAMILY"/>
    <property type="match status" value="1"/>
</dbReference>
<accession>N8ZJM1</accession>
<dbReference type="GO" id="GO:0003700">
    <property type="term" value="F:DNA-binding transcription factor activity"/>
    <property type="evidence" value="ECO:0007669"/>
    <property type="project" value="TreeGrafter"/>
</dbReference>
<dbReference type="OrthoDB" id="8604270at2"/>
<dbReference type="Proteomes" id="UP000013117">
    <property type="component" value="Unassembled WGS sequence"/>
</dbReference>
<reference evidence="2 3" key="1">
    <citation type="submission" date="2013-02" db="EMBL/GenBank/DDBJ databases">
        <title>The Genome Sequence of Acinetobacter gerneri CIP 107464.</title>
        <authorList>
            <consortium name="The Broad Institute Genome Sequencing Platform"/>
            <consortium name="The Broad Institute Genome Sequencing Center for Infectious Disease"/>
            <person name="Cerqueira G."/>
            <person name="Feldgarden M."/>
            <person name="Courvalin P."/>
            <person name="Perichon B."/>
            <person name="Grillot-Courvalin C."/>
            <person name="Clermont D."/>
            <person name="Rocha E."/>
            <person name="Yoon E.-J."/>
            <person name="Nemec A."/>
            <person name="Walker B."/>
            <person name="Young S.K."/>
            <person name="Zeng Q."/>
            <person name="Gargeya S."/>
            <person name="Fitzgerald M."/>
            <person name="Haas B."/>
            <person name="Abouelleil A."/>
            <person name="Alvarado L."/>
            <person name="Arachchi H.M."/>
            <person name="Berlin A.M."/>
            <person name="Chapman S.B."/>
            <person name="Dewar J."/>
            <person name="Goldberg J."/>
            <person name="Griggs A."/>
            <person name="Gujja S."/>
            <person name="Hansen M."/>
            <person name="Howarth C."/>
            <person name="Imamovic A."/>
            <person name="Larimer J."/>
            <person name="McCowan C."/>
            <person name="Murphy C."/>
            <person name="Neiman D."/>
            <person name="Pearson M."/>
            <person name="Priest M."/>
            <person name="Roberts A."/>
            <person name="Saif S."/>
            <person name="Shea T."/>
            <person name="Sisk P."/>
            <person name="Sykes S."/>
            <person name="Wortman J."/>
            <person name="Nusbaum C."/>
            <person name="Birren B."/>
        </authorList>
    </citation>
    <scope>NUCLEOTIDE SEQUENCE [LARGE SCALE GENOMIC DNA]</scope>
    <source>
        <strain evidence="2 3">CIP 107464</strain>
    </source>
</reference>
<dbReference type="STRING" id="202952.GCA_000747725_01987"/>
<dbReference type="GeneID" id="84209301"/>
<organism evidence="2 3">
    <name type="scientific">Acinetobacter gerneri DSM 14967 = CIP 107464 = MTCC 9824</name>
    <dbReference type="NCBI Taxonomy" id="1120926"/>
    <lineage>
        <taxon>Bacteria</taxon>
        <taxon>Pseudomonadati</taxon>
        <taxon>Pseudomonadota</taxon>
        <taxon>Gammaproteobacteria</taxon>
        <taxon>Moraxellales</taxon>
        <taxon>Moraxellaceae</taxon>
        <taxon>Acinetobacter</taxon>
    </lineage>
</organism>
<name>N8ZJM1_9GAMM</name>
<dbReference type="InterPro" id="IPR005471">
    <property type="entry name" value="Tscrpt_reg_IclR_N"/>
</dbReference>
<keyword evidence="3" id="KW-1185">Reference proteome</keyword>
<evidence type="ECO:0000259" key="1">
    <source>
        <dbReference type="PROSITE" id="PS51077"/>
    </source>
</evidence>
<dbReference type="GO" id="GO:0003677">
    <property type="term" value="F:DNA binding"/>
    <property type="evidence" value="ECO:0007669"/>
    <property type="project" value="InterPro"/>
</dbReference>
<dbReference type="InterPro" id="IPR036388">
    <property type="entry name" value="WH-like_DNA-bd_sf"/>
</dbReference>
<dbReference type="PROSITE" id="PS51077">
    <property type="entry name" value="HTH_ICLR"/>
    <property type="match status" value="1"/>
</dbReference>
<feature type="domain" description="HTH iclR-type" evidence="1">
    <location>
        <begin position="7"/>
        <end position="69"/>
    </location>
</feature>
<dbReference type="Pfam" id="PF09339">
    <property type="entry name" value="HTH_IclR"/>
    <property type="match status" value="1"/>
</dbReference>
<evidence type="ECO:0000313" key="2">
    <source>
        <dbReference type="EMBL" id="ENV33944.1"/>
    </source>
</evidence>
<dbReference type="AlphaFoldDB" id="N8ZJM1"/>
<dbReference type="eggNOG" id="COG1414">
    <property type="taxonomic scope" value="Bacteria"/>
</dbReference>
<sequence>MTDKSTVKSGGKILKVLKALKGHSLKGVAISELAKRLEESPSQIYRALQTLVSEGLASQLDDGSYVLGREMVAIAHVHSDEIDRAQGHISEHVQRVSARMNQIKSGS</sequence>